<sequence length="200" mass="20584">MLTGADDHSASCPQRPSGAASPSGRRLSTIRQGPRGQLRAWPRPPAHRLGAEAGGPRGTQEAPCQLLGPASPGSFGILRSRPKRPVSEVAVGDGEAALETPGSEQEEAERRGRGGQEGVDSHSASPGGRKTGGGDLRRDEMDPLERVLLRAGISRKTMPGRAASHGSSEDNTGPQSLHGPQRSPGAARGAEVLASGCQEA</sequence>
<evidence type="ECO:0000313" key="1">
    <source>
        <dbReference type="EMBL" id="CAN0265872.1"/>
    </source>
</evidence>
<accession>A0AC59Z6P8</accession>
<name>A0AC59Z6P8_RANTA</name>
<reference evidence="1" key="2">
    <citation type="submission" date="2025-03" db="EMBL/GenBank/DDBJ databases">
        <authorList>
            <consortium name="ELIXIR-Norway"/>
            <consortium name="Elixir Norway"/>
        </authorList>
    </citation>
    <scope>NUCLEOTIDE SEQUENCE</scope>
</reference>
<evidence type="ECO:0000313" key="2">
    <source>
        <dbReference type="Proteomes" id="UP001162501"/>
    </source>
</evidence>
<proteinExistence type="predicted"/>
<reference evidence="1" key="1">
    <citation type="submission" date="2023-05" db="EMBL/GenBank/DDBJ databases">
        <authorList>
            <consortium name="ELIXIR-Norway"/>
        </authorList>
    </citation>
    <scope>NUCLEOTIDE SEQUENCE</scope>
</reference>
<dbReference type="EMBL" id="OX596109">
    <property type="protein sequence ID" value="CAN0265872.1"/>
    <property type="molecule type" value="Genomic_DNA"/>
</dbReference>
<gene>
    <name evidence="1" type="ORF">MRATA1EN22A_LOCUS14584</name>
</gene>
<organism evidence="1 2">
    <name type="scientific">Rangifer tarandus platyrhynchus</name>
    <name type="common">Svalbard reindeer</name>
    <dbReference type="NCBI Taxonomy" id="3082113"/>
    <lineage>
        <taxon>Eukaryota</taxon>
        <taxon>Metazoa</taxon>
        <taxon>Chordata</taxon>
        <taxon>Craniata</taxon>
        <taxon>Vertebrata</taxon>
        <taxon>Euteleostomi</taxon>
        <taxon>Mammalia</taxon>
        <taxon>Eutheria</taxon>
        <taxon>Laurasiatheria</taxon>
        <taxon>Artiodactyla</taxon>
        <taxon>Ruminantia</taxon>
        <taxon>Pecora</taxon>
        <taxon>Cervidae</taxon>
        <taxon>Odocoileinae</taxon>
        <taxon>Rangifer</taxon>
    </lineage>
</organism>
<protein>
    <submittedName>
        <fullName evidence="1">Uncharacterized protein</fullName>
    </submittedName>
</protein>
<dbReference type="Proteomes" id="UP001162501">
    <property type="component" value="Chromosome 25"/>
</dbReference>